<keyword evidence="4" id="KW-1185">Reference proteome</keyword>
<comment type="caution">
    <text evidence="3">The sequence shown here is derived from an EMBL/GenBank/DDBJ whole genome shotgun (WGS) entry which is preliminary data.</text>
</comment>
<organism evidence="3 4">
    <name type="scientific">Cephalotus follicularis</name>
    <name type="common">Albany pitcher plant</name>
    <dbReference type="NCBI Taxonomy" id="3775"/>
    <lineage>
        <taxon>Eukaryota</taxon>
        <taxon>Viridiplantae</taxon>
        <taxon>Streptophyta</taxon>
        <taxon>Embryophyta</taxon>
        <taxon>Tracheophyta</taxon>
        <taxon>Spermatophyta</taxon>
        <taxon>Magnoliopsida</taxon>
        <taxon>eudicotyledons</taxon>
        <taxon>Gunneridae</taxon>
        <taxon>Pentapetalae</taxon>
        <taxon>rosids</taxon>
        <taxon>fabids</taxon>
        <taxon>Oxalidales</taxon>
        <taxon>Cephalotaceae</taxon>
        <taxon>Cephalotus</taxon>
    </lineage>
</organism>
<dbReference type="AlphaFoldDB" id="A0A1Q3DHE1"/>
<reference evidence="4" key="1">
    <citation type="submission" date="2016-04" db="EMBL/GenBank/DDBJ databases">
        <title>Cephalotus genome sequencing.</title>
        <authorList>
            <person name="Fukushima K."/>
            <person name="Hasebe M."/>
            <person name="Fang X."/>
        </authorList>
    </citation>
    <scope>NUCLEOTIDE SEQUENCE [LARGE SCALE GENOMIC DNA]</scope>
    <source>
        <strain evidence="4">cv. St1</strain>
    </source>
</reference>
<accession>A0A1Q3DHE1</accession>
<evidence type="ECO:0000259" key="2">
    <source>
        <dbReference type="Pfam" id="PF22936"/>
    </source>
</evidence>
<sequence>MVTAEPELSLVPQNECPIDPTMPCDEGKNGCVFISSKQGQPSGWISDSGASYQMTFDPANFVHTSQPQRHSVTNANGIASPVTRAGVIAFSPVLSLTNTLLVPSISNKLLLVGQATKDLNCFILIYQTFCLFQDILTKEIIGRGTKRGGLYYLDDFTTGNVNPTQHVFNDKEQQIWLWYRRLGHPSFSYLKHLFIFHCITLSF</sequence>
<dbReference type="Proteomes" id="UP000187406">
    <property type="component" value="Unassembled WGS sequence"/>
</dbReference>
<dbReference type="Pfam" id="PF22936">
    <property type="entry name" value="Pol_BBD"/>
    <property type="match status" value="1"/>
</dbReference>
<evidence type="ECO:0000313" key="4">
    <source>
        <dbReference type="Proteomes" id="UP000187406"/>
    </source>
</evidence>
<dbReference type="OrthoDB" id="1740419at2759"/>
<dbReference type="InParanoid" id="A0A1Q3DHE1"/>
<evidence type="ECO:0000259" key="1">
    <source>
        <dbReference type="Pfam" id="PF13976"/>
    </source>
</evidence>
<dbReference type="InterPro" id="IPR025724">
    <property type="entry name" value="GAG-pre-integrase_dom"/>
</dbReference>
<evidence type="ECO:0000313" key="3">
    <source>
        <dbReference type="EMBL" id="GAV91852.1"/>
    </source>
</evidence>
<dbReference type="EMBL" id="BDDD01008218">
    <property type="protein sequence ID" value="GAV91852.1"/>
    <property type="molecule type" value="Genomic_DNA"/>
</dbReference>
<gene>
    <name evidence="3" type="ORF">CFOL_v3_35238</name>
</gene>
<feature type="domain" description="Retrovirus-related Pol polyprotein from transposon TNT 1-94-like beta-barrel" evidence="2">
    <location>
        <begin position="44"/>
        <end position="117"/>
    </location>
</feature>
<name>A0A1Q3DHE1_CEPFO</name>
<dbReference type="InterPro" id="IPR054722">
    <property type="entry name" value="PolX-like_BBD"/>
</dbReference>
<dbReference type="Pfam" id="PF13976">
    <property type="entry name" value="gag_pre-integrs"/>
    <property type="match status" value="1"/>
</dbReference>
<proteinExistence type="predicted"/>
<feature type="domain" description="GAG-pre-integrase" evidence="1">
    <location>
        <begin position="149"/>
        <end position="194"/>
    </location>
</feature>
<protein>
    <submittedName>
        <fullName evidence="3">Gag_pre-integrs domain-containing protein</fullName>
    </submittedName>
</protein>